<evidence type="ECO:0000256" key="12">
    <source>
        <dbReference type="SAM" id="Phobius"/>
    </source>
</evidence>
<evidence type="ECO:0000256" key="4">
    <source>
        <dbReference type="ARBA" id="ARBA00022725"/>
    </source>
</evidence>
<feature type="transmembrane region" description="Helical" evidence="12">
    <location>
        <begin position="207"/>
        <end position="226"/>
    </location>
</feature>
<evidence type="ECO:0000256" key="6">
    <source>
        <dbReference type="ARBA" id="ARBA00023136"/>
    </source>
</evidence>
<keyword evidence="7" id="KW-0675">Receptor</keyword>
<organism evidence="13 14">
    <name type="scientific">Microctonus aethiopoides</name>
    <dbReference type="NCBI Taxonomy" id="144406"/>
    <lineage>
        <taxon>Eukaryota</taxon>
        <taxon>Metazoa</taxon>
        <taxon>Ecdysozoa</taxon>
        <taxon>Arthropoda</taxon>
        <taxon>Hexapoda</taxon>
        <taxon>Insecta</taxon>
        <taxon>Pterygota</taxon>
        <taxon>Neoptera</taxon>
        <taxon>Endopterygota</taxon>
        <taxon>Hymenoptera</taxon>
        <taxon>Apocrita</taxon>
        <taxon>Ichneumonoidea</taxon>
        <taxon>Braconidae</taxon>
        <taxon>Euphorinae</taxon>
        <taxon>Microctonus</taxon>
    </lineage>
</organism>
<evidence type="ECO:0000256" key="10">
    <source>
        <dbReference type="ARBA" id="ARBA00037946"/>
    </source>
</evidence>
<reference evidence="13" key="1">
    <citation type="journal article" date="2023" name="bioRxiv">
        <title>Scaffold-level genome assemblies of two parasitoid biocontrol wasps reveal the parthenogenesis mechanism and an associated novel virus.</title>
        <authorList>
            <person name="Inwood S."/>
            <person name="Skelly J."/>
            <person name="Guhlin J."/>
            <person name="Harrop T."/>
            <person name="Goldson S."/>
            <person name="Dearden P."/>
        </authorList>
    </citation>
    <scope>NUCLEOTIDE SEQUENCE</scope>
    <source>
        <strain evidence="13">Irish</strain>
        <tissue evidence="13">Whole body</tissue>
    </source>
</reference>
<evidence type="ECO:0000256" key="9">
    <source>
        <dbReference type="ARBA" id="ARBA00037764"/>
    </source>
</evidence>
<protein>
    <submittedName>
        <fullName evidence="13">Uncharacterized protein</fullName>
    </submittedName>
</protein>
<dbReference type="AlphaFoldDB" id="A0AA39KR67"/>
<evidence type="ECO:0000256" key="3">
    <source>
        <dbReference type="ARBA" id="ARBA00022692"/>
    </source>
</evidence>
<name>A0AA39KR67_9HYME</name>
<keyword evidence="3 12" id="KW-0812">Transmembrane</keyword>
<comment type="subunit">
    <text evidence="11">Interacts with Orco. Complexes exist early in the endomembrane system in olfactory sensory neurons (OSNs), coupling these complexes to the conserved ciliary trafficking pathway.</text>
</comment>
<dbReference type="PANTHER" id="PTHR21137">
    <property type="entry name" value="ODORANT RECEPTOR"/>
    <property type="match status" value="1"/>
</dbReference>
<dbReference type="GO" id="GO:0004984">
    <property type="term" value="F:olfactory receptor activity"/>
    <property type="evidence" value="ECO:0007669"/>
    <property type="project" value="InterPro"/>
</dbReference>
<sequence>MSSVCSGMVDDSDENNVAKLIENSVLLLTFIGACLKMKTIVGSRGALLHAFESLLNTEIYRIQCEETKKLDIEVATVIRSALMNIPARILPFNGWFPFKHADTFGFYIVFTYQIIAVIYFATIGSFTDTIICGGMIHCSNHLKILRYDFENIPTYIKRHSTDSFSRKFNDIFSSIIFVQLSISTLVLCVSVQALTMLSFMSTEFIHVMAYLVGVLLQIFFLCWYANEVTLQLNTIVGGRDDLLDAFELLLNTDKYRIKCEETKKFDIDGEKKSRHSSDKYDTFCIYEYFRTNFAYQWMVSIQTY</sequence>
<comment type="subcellular location">
    <subcellularLocation>
        <location evidence="1">Membrane</location>
        <topology evidence="1">Multi-pass membrane protein</topology>
    </subcellularLocation>
</comment>
<evidence type="ECO:0000256" key="2">
    <source>
        <dbReference type="ARBA" id="ARBA00022606"/>
    </source>
</evidence>
<comment type="similarity">
    <text evidence="10">Belongs to the insect chemoreceptor superfamily. Heteromeric odorant receptor channel (TC 1.A.69) family. Or2a subfamily.</text>
</comment>
<evidence type="ECO:0000256" key="11">
    <source>
        <dbReference type="ARBA" id="ARBA00038679"/>
    </source>
</evidence>
<evidence type="ECO:0000313" key="14">
    <source>
        <dbReference type="Proteomes" id="UP001168990"/>
    </source>
</evidence>
<proteinExistence type="inferred from homology"/>
<accession>A0AA39KR67</accession>
<comment type="function">
    <text evidence="9">Odorant receptor which mediates acceptance or avoidance behavior, depending on its substrates. The odorant receptor repertoire encodes a large collection of odor stimuli that vary widely in identity, intensity, and duration. May form a complex with Orco to form odorant-sensing units, providing sensitive and prolonged odorant signaling and calcium permeability.</text>
</comment>
<reference evidence="13" key="2">
    <citation type="submission" date="2023-03" db="EMBL/GenBank/DDBJ databases">
        <authorList>
            <person name="Inwood S.N."/>
            <person name="Skelly J.G."/>
            <person name="Guhlin J."/>
            <person name="Harrop T.W.R."/>
            <person name="Goldson S.G."/>
            <person name="Dearden P.K."/>
        </authorList>
    </citation>
    <scope>NUCLEOTIDE SEQUENCE</scope>
    <source>
        <strain evidence="13">Irish</strain>
        <tissue evidence="13">Whole body</tissue>
    </source>
</reference>
<keyword evidence="6 12" id="KW-0472">Membrane</keyword>
<comment type="caution">
    <text evidence="13">The sequence shown here is derived from an EMBL/GenBank/DDBJ whole genome shotgun (WGS) entry which is preliminary data.</text>
</comment>
<evidence type="ECO:0000256" key="8">
    <source>
        <dbReference type="ARBA" id="ARBA00023224"/>
    </source>
</evidence>
<feature type="transmembrane region" description="Helical" evidence="12">
    <location>
        <begin position="171"/>
        <end position="195"/>
    </location>
</feature>
<dbReference type="Pfam" id="PF02949">
    <property type="entry name" value="7tm_6"/>
    <property type="match status" value="1"/>
</dbReference>
<feature type="transmembrane region" description="Helical" evidence="12">
    <location>
        <begin position="104"/>
        <end position="126"/>
    </location>
</feature>
<evidence type="ECO:0000256" key="7">
    <source>
        <dbReference type="ARBA" id="ARBA00023170"/>
    </source>
</evidence>
<keyword evidence="8" id="KW-0807">Transducer</keyword>
<dbReference type="GO" id="GO:0005886">
    <property type="term" value="C:plasma membrane"/>
    <property type="evidence" value="ECO:0007669"/>
    <property type="project" value="TreeGrafter"/>
</dbReference>
<dbReference type="Proteomes" id="UP001168990">
    <property type="component" value="Unassembled WGS sequence"/>
</dbReference>
<keyword evidence="5 12" id="KW-1133">Transmembrane helix</keyword>
<gene>
    <name evidence="13" type="ORF">PV328_008642</name>
</gene>
<dbReference type="InterPro" id="IPR004117">
    <property type="entry name" value="7tm6_olfct_rcpt"/>
</dbReference>
<evidence type="ECO:0000256" key="1">
    <source>
        <dbReference type="ARBA" id="ARBA00004141"/>
    </source>
</evidence>
<evidence type="ECO:0000256" key="5">
    <source>
        <dbReference type="ARBA" id="ARBA00022989"/>
    </source>
</evidence>
<dbReference type="PANTHER" id="PTHR21137:SF37">
    <property type="entry name" value="ODORANT RECEPTOR 46A, ISOFORM B-RELATED"/>
    <property type="match status" value="1"/>
</dbReference>
<keyword evidence="2" id="KW-0716">Sensory transduction</keyword>
<dbReference type="EMBL" id="JAQQBS010000003">
    <property type="protein sequence ID" value="KAK0170845.1"/>
    <property type="molecule type" value="Genomic_DNA"/>
</dbReference>
<dbReference type="GO" id="GO:0005549">
    <property type="term" value="F:odorant binding"/>
    <property type="evidence" value="ECO:0007669"/>
    <property type="project" value="InterPro"/>
</dbReference>
<dbReference type="GO" id="GO:0007165">
    <property type="term" value="P:signal transduction"/>
    <property type="evidence" value="ECO:0007669"/>
    <property type="project" value="UniProtKB-KW"/>
</dbReference>
<evidence type="ECO:0000313" key="13">
    <source>
        <dbReference type="EMBL" id="KAK0170845.1"/>
    </source>
</evidence>
<keyword evidence="14" id="KW-1185">Reference proteome</keyword>
<keyword evidence="4" id="KW-0552">Olfaction</keyword>